<dbReference type="eggNOG" id="COG0673">
    <property type="taxonomic scope" value="Bacteria"/>
</dbReference>
<dbReference type="RefSeq" id="WP_015424469.1">
    <property type="nucleotide sequence ID" value="NC_020449.1"/>
</dbReference>
<dbReference type="PANTHER" id="PTHR43377:SF1">
    <property type="entry name" value="BILIVERDIN REDUCTASE A"/>
    <property type="match status" value="1"/>
</dbReference>
<accession>B0VGZ5</accession>
<gene>
    <name evidence="3" type="ordered locus">CLOAM0727</name>
</gene>
<dbReference type="Pfam" id="PF22725">
    <property type="entry name" value="GFO_IDH_MocA_C3"/>
    <property type="match status" value="1"/>
</dbReference>
<evidence type="ECO:0000259" key="1">
    <source>
        <dbReference type="Pfam" id="PF01408"/>
    </source>
</evidence>
<dbReference type="EC" id="1.1.1.18" evidence="3"/>
<organism evidence="3 4">
    <name type="scientific">Cloacimonas acidaminovorans (strain Evry)</name>
    <dbReference type="NCBI Taxonomy" id="459349"/>
    <lineage>
        <taxon>Bacteria</taxon>
        <taxon>Pseudomonadati</taxon>
        <taxon>Candidatus Cloacimonadota</taxon>
        <taxon>Candidatus Cloacimonadia</taxon>
        <taxon>Candidatus Cloacimonadales</taxon>
        <taxon>Candidatus Cloacimonadaceae</taxon>
        <taxon>Candidatus Cloacimonas</taxon>
    </lineage>
</organism>
<evidence type="ECO:0000313" key="4">
    <source>
        <dbReference type="Proteomes" id="UP000002019"/>
    </source>
</evidence>
<dbReference type="STRING" id="459349.CLOAM0727"/>
<keyword evidence="4" id="KW-1185">Reference proteome</keyword>
<dbReference type="GO" id="GO:0050112">
    <property type="term" value="F:inositol 2-dehydrogenase (NAD+) activity"/>
    <property type="evidence" value="ECO:0007669"/>
    <property type="project" value="UniProtKB-EC"/>
</dbReference>
<dbReference type="Gene3D" id="3.40.50.720">
    <property type="entry name" value="NAD(P)-binding Rossmann-like Domain"/>
    <property type="match status" value="1"/>
</dbReference>
<dbReference type="GO" id="GO:0000166">
    <property type="term" value="F:nucleotide binding"/>
    <property type="evidence" value="ECO:0007669"/>
    <property type="project" value="InterPro"/>
</dbReference>
<dbReference type="OrthoDB" id="9815825at2"/>
<dbReference type="AlphaFoldDB" id="B0VGZ5"/>
<dbReference type="InterPro" id="IPR000683">
    <property type="entry name" value="Gfo/Idh/MocA-like_OxRdtase_N"/>
</dbReference>
<feature type="domain" description="GFO/IDH/MocA-like oxidoreductase" evidence="2">
    <location>
        <begin position="156"/>
        <end position="223"/>
    </location>
</feature>
<dbReference type="SUPFAM" id="SSF55347">
    <property type="entry name" value="Glyceraldehyde-3-phosphate dehydrogenase-like, C-terminal domain"/>
    <property type="match status" value="1"/>
</dbReference>
<dbReference type="PANTHER" id="PTHR43377">
    <property type="entry name" value="BILIVERDIN REDUCTASE A"/>
    <property type="match status" value="1"/>
</dbReference>
<protein>
    <submittedName>
        <fullName evidence="3">Oxidoreductase, Gfo/Idh/MocA family</fullName>
        <ecNumber evidence="3">1.1.1.18</ecNumber>
    </submittedName>
</protein>
<evidence type="ECO:0000313" key="3">
    <source>
        <dbReference type="EMBL" id="CAO80610.1"/>
    </source>
</evidence>
<dbReference type="InterPro" id="IPR036291">
    <property type="entry name" value="NAD(P)-bd_dom_sf"/>
</dbReference>
<proteinExistence type="predicted"/>
<evidence type="ECO:0000259" key="2">
    <source>
        <dbReference type="Pfam" id="PF22725"/>
    </source>
</evidence>
<sequence length="333" mass="37082">MIKIGVVGVGHLGQHHAQKFQNIDGAELVGIFDINEQRAKEIAKKLNTRSFNSYEELLTACDAIDISATTTAHYELAKTALLAGKHIFVEKPITSELAQANDLLKLASERNLIIQVGHIERFNPVILKIENEINNPLFIESQRISTFQPRGTDVPVVLDLMIHDIDLILSFVHSPVTDIKASGVGIFTSTIDIANARIEFANGAVANVTSSRVSTKQERKLRFFQNDAYIRMDFLAKNVRVIKKSSDINSLLPQILMGAPNINPEQLLDIKSYDADDINKDALTIELESFIDCLKNNKKPIVDGEAGTRALEIATKIINQIQTQNTRINLLYR</sequence>
<dbReference type="InterPro" id="IPR055170">
    <property type="entry name" value="GFO_IDH_MocA-like_dom"/>
</dbReference>
<dbReference type="SUPFAM" id="SSF51735">
    <property type="entry name" value="NAD(P)-binding Rossmann-fold domains"/>
    <property type="match status" value="1"/>
</dbReference>
<dbReference type="Proteomes" id="UP000002019">
    <property type="component" value="Chromosome"/>
</dbReference>
<reference evidence="3 4" key="1">
    <citation type="journal article" date="2008" name="J. Bacteriol.">
        <title>'Candidatus Cloacamonas acidaminovorans': genome sequence reconstruction provides a first glimpse of a new bacterial division.</title>
        <authorList>
            <person name="Pelletier E."/>
            <person name="Kreimeyer A."/>
            <person name="Bocs S."/>
            <person name="Rouy Z."/>
            <person name="Gyapay G."/>
            <person name="Chouari R."/>
            <person name="Riviere D."/>
            <person name="Ganesan A."/>
            <person name="Daegelen P."/>
            <person name="Sghir A."/>
            <person name="Cohen G.N."/>
            <person name="Medigue C."/>
            <person name="Weissenbach J."/>
            <person name="Le Paslier D."/>
        </authorList>
    </citation>
    <scope>NUCLEOTIDE SEQUENCE [LARGE SCALE GENOMIC DNA]</scope>
    <source>
        <strain evidence="4">Evry</strain>
    </source>
</reference>
<name>B0VGZ5_CLOAI</name>
<dbReference type="EMBL" id="CU466930">
    <property type="protein sequence ID" value="CAO80610.1"/>
    <property type="molecule type" value="Genomic_DNA"/>
</dbReference>
<dbReference type="KEGG" id="caci:CLOAM0727"/>
<feature type="domain" description="Gfo/Idh/MocA-like oxidoreductase N-terminal" evidence="1">
    <location>
        <begin position="2"/>
        <end position="118"/>
    </location>
</feature>
<keyword evidence="3" id="KW-0560">Oxidoreductase</keyword>
<dbReference type="Gene3D" id="3.30.360.10">
    <property type="entry name" value="Dihydrodipicolinate Reductase, domain 2"/>
    <property type="match status" value="1"/>
</dbReference>
<dbReference type="HOGENOM" id="CLU_023194_10_0_0"/>
<dbReference type="Pfam" id="PF01408">
    <property type="entry name" value="GFO_IDH_MocA"/>
    <property type="match status" value="1"/>
</dbReference>
<dbReference type="InterPro" id="IPR051450">
    <property type="entry name" value="Gfo/Idh/MocA_Oxidoreductases"/>
</dbReference>